<dbReference type="AlphaFoldDB" id="A0A917AAK2"/>
<protein>
    <recommendedName>
        <fullName evidence="1">DUF5672 domain-containing protein</fullName>
    </recommendedName>
</protein>
<evidence type="ECO:0000313" key="2">
    <source>
        <dbReference type="EMBL" id="GGE39166.1"/>
    </source>
</evidence>
<sequence length="289" mass="33075">MPQSPTSAAKLLTDLSLRGKEASQIEAEDVNELYEKYSSYVDAPTFPEGGFKFKRLHHTNTFHDVFGFIVETRETPVLRYVIQNYLTYGEGPVHLILGPSTRKILRRSFFRNAIERGDLFVSMLDRDYLPATNYNALLMSEEFWNELIPGRKAVCFQTDSCICPQSKFSLNDFIDFDYIGSDWKEKRPHGMKIAGGCGGFSLRDVALSKAAVERFHTNLWRAGEDDFFGFHIELLQGKVASKESRGKFCSQSWFDYPSFAAHSVGHMRPKTRLEFFKYCPEAMVLNSGY</sequence>
<gene>
    <name evidence="2" type="ORF">GCM10011517_03640</name>
</gene>
<accession>A0A917AAK2</accession>
<name>A0A917AAK2_9RHOB</name>
<dbReference type="Proteomes" id="UP000606730">
    <property type="component" value="Unassembled WGS sequence"/>
</dbReference>
<feature type="domain" description="DUF5672" evidence="1">
    <location>
        <begin position="125"/>
        <end position="254"/>
    </location>
</feature>
<dbReference type="InterPro" id="IPR043729">
    <property type="entry name" value="DUF5672"/>
</dbReference>
<dbReference type="Pfam" id="PF18922">
    <property type="entry name" value="DUF5672"/>
    <property type="match status" value="1"/>
</dbReference>
<keyword evidence="3" id="KW-1185">Reference proteome</keyword>
<dbReference type="RefSeq" id="WP_095596707.1">
    <property type="nucleotide sequence ID" value="NZ_BMKN01000001.1"/>
</dbReference>
<proteinExistence type="predicted"/>
<evidence type="ECO:0000313" key="3">
    <source>
        <dbReference type="Proteomes" id="UP000606730"/>
    </source>
</evidence>
<reference evidence="2" key="1">
    <citation type="journal article" date="2014" name="Int. J. Syst. Evol. Microbiol.">
        <title>Complete genome sequence of Corynebacterium casei LMG S-19264T (=DSM 44701T), isolated from a smear-ripened cheese.</title>
        <authorList>
            <consortium name="US DOE Joint Genome Institute (JGI-PGF)"/>
            <person name="Walter F."/>
            <person name="Albersmeier A."/>
            <person name="Kalinowski J."/>
            <person name="Ruckert C."/>
        </authorList>
    </citation>
    <scope>NUCLEOTIDE SEQUENCE</scope>
    <source>
        <strain evidence="2">CGMCC 1.16012</strain>
    </source>
</reference>
<dbReference type="OrthoDB" id="7391526at2"/>
<reference evidence="2" key="2">
    <citation type="submission" date="2020-09" db="EMBL/GenBank/DDBJ databases">
        <authorList>
            <person name="Sun Q."/>
            <person name="Zhou Y."/>
        </authorList>
    </citation>
    <scope>NUCLEOTIDE SEQUENCE</scope>
    <source>
        <strain evidence="2">CGMCC 1.16012</strain>
    </source>
</reference>
<dbReference type="EMBL" id="BMKN01000001">
    <property type="protein sequence ID" value="GGE39166.1"/>
    <property type="molecule type" value="Genomic_DNA"/>
</dbReference>
<evidence type="ECO:0000259" key="1">
    <source>
        <dbReference type="Pfam" id="PF18922"/>
    </source>
</evidence>
<comment type="caution">
    <text evidence="2">The sequence shown here is derived from an EMBL/GenBank/DDBJ whole genome shotgun (WGS) entry which is preliminary data.</text>
</comment>
<organism evidence="2 3">
    <name type="scientific">Actibacterium pelagium</name>
    <dbReference type="NCBI Taxonomy" id="2029103"/>
    <lineage>
        <taxon>Bacteria</taxon>
        <taxon>Pseudomonadati</taxon>
        <taxon>Pseudomonadota</taxon>
        <taxon>Alphaproteobacteria</taxon>
        <taxon>Rhodobacterales</taxon>
        <taxon>Roseobacteraceae</taxon>
        <taxon>Actibacterium</taxon>
    </lineage>
</organism>